<dbReference type="PROSITE" id="PS50192">
    <property type="entry name" value="T_SNARE"/>
    <property type="match status" value="1"/>
</dbReference>
<accession>A0A2N3Q1R6</accession>
<keyword evidence="6" id="KW-1133">Transmembrane helix</keyword>
<dbReference type="SMART" id="SM00283">
    <property type="entry name" value="MA"/>
    <property type="match status" value="1"/>
</dbReference>
<dbReference type="SMART" id="SM00304">
    <property type="entry name" value="HAMP"/>
    <property type="match status" value="1"/>
</dbReference>
<sequence length="710" mass="73945">MTAPADFSDTAIIILVNFVRIKTFFIAALAVPTLASLAGGLWILGNLWGVYVGNGQARDEAAALAALARAVEIFAVQRGNINVSMLSEAPASEAMRASMASEARNTKAAMEQAVALTQALQTAGAREMAATVNDIDKKIDALNASVGLAVQRPKAERDPALLGSFAATMVSAMNAATPVMDREERHIADASNEVGDLVAIARLGMDFRSLAGNRSINVVGTLVSGRPAPFETLSTIAELKGAMDQTWKRISFMVEQAGKPAALVQALETVDRKFRTGNDQLYAPVLAAARADGQYGIDIPAFRRQNIANLAEVNAVRDTAFDIALERADAARRTAGTTLLLTGGVLIAVLLVILAVGFAFGRRVVAALTVLAGTIERLAEGNHGITVPYGERGDEIGALAGAIEILRHNAENAAALARKTEEEHLAKERHAEKIDRICSDFGIASTELIHLMDGAAKDAIKQSSASENMARETLNSAGLAGESARTASASVQTVAAATEELSGSITEIGTQVSHAAEISKKAVAETDKANDRIKGLADAASRIGEVVNLITDIASQTNLLALNATIEAARAGEAGKGFAVVAGEVKNLASQTARATEEISGQIGVVQSLTKDTVDSIGEVSETIQTMNQISTAIASAVEEQGAATMEIARNIQLAATSTEDASTAVDGVTEIVNKAEAASRALASAMHGLESRATELTASINGFLTDVRS</sequence>
<dbReference type="PANTHER" id="PTHR32089:SF112">
    <property type="entry name" value="LYSOZYME-LIKE PROTEIN-RELATED"/>
    <property type="match status" value="1"/>
</dbReference>
<evidence type="ECO:0000259" key="9">
    <source>
        <dbReference type="PROSITE" id="PS50885"/>
    </source>
</evidence>
<evidence type="ECO:0000256" key="2">
    <source>
        <dbReference type="ARBA" id="ARBA00022519"/>
    </source>
</evidence>
<dbReference type="GO" id="GO:0007165">
    <property type="term" value="P:signal transduction"/>
    <property type="evidence" value="ECO:0007669"/>
    <property type="project" value="UniProtKB-KW"/>
</dbReference>
<evidence type="ECO:0000313" key="10">
    <source>
        <dbReference type="EMBL" id="PKU26593.1"/>
    </source>
</evidence>
<keyword evidence="11" id="KW-1185">Reference proteome</keyword>
<dbReference type="Gene3D" id="6.10.340.10">
    <property type="match status" value="1"/>
</dbReference>
<evidence type="ECO:0000259" key="8">
    <source>
        <dbReference type="PROSITE" id="PS50192"/>
    </source>
</evidence>
<comment type="subcellular location">
    <subcellularLocation>
        <location evidence="1">Cell inner membrane</location>
        <topology evidence="1">Multi-pass membrane protein</topology>
    </subcellularLocation>
</comment>
<keyword evidence="2" id="KW-0997">Cell inner membrane</keyword>
<dbReference type="InterPro" id="IPR000727">
    <property type="entry name" value="T_SNARE_dom"/>
</dbReference>
<dbReference type="InterPro" id="IPR004089">
    <property type="entry name" value="MCPsignal_dom"/>
</dbReference>
<evidence type="ECO:0000256" key="6">
    <source>
        <dbReference type="SAM" id="Phobius"/>
    </source>
</evidence>
<dbReference type="AlphaFoldDB" id="A0A2N3Q1R6"/>
<feature type="domain" description="HAMP" evidence="9">
    <location>
        <begin position="362"/>
        <end position="415"/>
    </location>
</feature>
<dbReference type="Proteomes" id="UP000233293">
    <property type="component" value="Unassembled WGS sequence"/>
</dbReference>
<keyword evidence="3 5" id="KW-0807">Transducer</keyword>
<evidence type="ECO:0000256" key="5">
    <source>
        <dbReference type="PROSITE-ProRule" id="PRU00284"/>
    </source>
</evidence>
<feature type="transmembrane region" description="Helical" evidence="6">
    <location>
        <begin position="24"/>
        <end position="44"/>
    </location>
</feature>
<keyword evidence="6" id="KW-0472">Membrane</keyword>
<name>A0A2N3Q1R6_9PROT</name>
<keyword evidence="2" id="KW-1003">Cell membrane</keyword>
<keyword evidence="6" id="KW-0812">Transmembrane</keyword>
<feature type="domain" description="T-SNARE coiled-coil homology" evidence="8">
    <location>
        <begin position="607"/>
        <end position="669"/>
    </location>
</feature>
<evidence type="ECO:0000256" key="1">
    <source>
        <dbReference type="ARBA" id="ARBA00004429"/>
    </source>
</evidence>
<dbReference type="PROSITE" id="PS50111">
    <property type="entry name" value="CHEMOTAXIS_TRANSDUC_2"/>
    <property type="match status" value="1"/>
</dbReference>
<evidence type="ECO:0000259" key="7">
    <source>
        <dbReference type="PROSITE" id="PS50111"/>
    </source>
</evidence>
<evidence type="ECO:0000256" key="4">
    <source>
        <dbReference type="ARBA" id="ARBA00029447"/>
    </source>
</evidence>
<evidence type="ECO:0008006" key="12">
    <source>
        <dbReference type="Google" id="ProtNLM"/>
    </source>
</evidence>
<comment type="similarity">
    <text evidence="4">Belongs to the methyl-accepting chemotaxis (MCP) protein family.</text>
</comment>
<evidence type="ECO:0000256" key="3">
    <source>
        <dbReference type="ARBA" id="ARBA00023224"/>
    </source>
</evidence>
<proteinExistence type="inferred from homology"/>
<dbReference type="PANTHER" id="PTHR32089">
    <property type="entry name" value="METHYL-ACCEPTING CHEMOTAXIS PROTEIN MCPB"/>
    <property type="match status" value="1"/>
</dbReference>
<evidence type="ECO:0000313" key="11">
    <source>
        <dbReference type="Proteomes" id="UP000233293"/>
    </source>
</evidence>
<reference evidence="11" key="1">
    <citation type="submission" date="2017-12" db="EMBL/GenBank/DDBJ databases">
        <title>Draft genome sequence of Telmatospirillum siberiense 26-4b1T, an acidotolerant peatland alphaproteobacterium potentially involved in sulfur cycling.</title>
        <authorList>
            <person name="Hausmann B."/>
            <person name="Pjevac P."/>
            <person name="Schreck K."/>
            <person name="Herbold C.W."/>
            <person name="Daims H."/>
            <person name="Wagner M."/>
            <person name="Pester M."/>
            <person name="Loy A."/>
        </authorList>
    </citation>
    <scope>NUCLEOTIDE SEQUENCE [LARGE SCALE GENOMIC DNA]</scope>
    <source>
        <strain evidence="11">26-4b1</strain>
    </source>
</reference>
<dbReference type="SUPFAM" id="SSF58104">
    <property type="entry name" value="Methyl-accepting chemotaxis protein (MCP) signaling domain"/>
    <property type="match status" value="1"/>
</dbReference>
<dbReference type="EMBL" id="PIUM01000001">
    <property type="protein sequence ID" value="PKU26593.1"/>
    <property type="molecule type" value="Genomic_DNA"/>
</dbReference>
<dbReference type="Pfam" id="PF00015">
    <property type="entry name" value="MCPsignal"/>
    <property type="match status" value="1"/>
</dbReference>
<dbReference type="InterPro" id="IPR003660">
    <property type="entry name" value="HAMP_dom"/>
</dbReference>
<protein>
    <recommendedName>
        <fullName evidence="12">Methyl-accepting chemotaxis protein</fullName>
    </recommendedName>
</protein>
<dbReference type="Pfam" id="PF00672">
    <property type="entry name" value="HAMP"/>
    <property type="match status" value="1"/>
</dbReference>
<feature type="domain" description="Methyl-accepting transducer" evidence="7">
    <location>
        <begin position="462"/>
        <end position="677"/>
    </location>
</feature>
<dbReference type="GO" id="GO:0005886">
    <property type="term" value="C:plasma membrane"/>
    <property type="evidence" value="ECO:0007669"/>
    <property type="project" value="UniProtKB-SubCell"/>
</dbReference>
<dbReference type="Gene3D" id="1.10.287.950">
    <property type="entry name" value="Methyl-accepting chemotaxis protein"/>
    <property type="match status" value="1"/>
</dbReference>
<comment type="caution">
    <text evidence="10">The sequence shown here is derived from an EMBL/GenBank/DDBJ whole genome shotgun (WGS) entry which is preliminary data.</text>
</comment>
<gene>
    <name evidence="10" type="ORF">CWS72_01795</name>
</gene>
<organism evidence="10 11">
    <name type="scientific">Telmatospirillum siberiense</name>
    <dbReference type="NCBI Taxonomy" id="382514"/>
    <lineage>
        <taxon>Bacteria</taxon>
        <taxon>Pseudomonadati</taxon>
        <taxon>Pseudomonadota</taxon>
        <taxon>Alphaproteobacteria</taxon>
        <taxon>Rhodospirillales</taxon>
        <taxon>Rhodospirillaceae</taxon>
        <taxon>Telmatospirillum</taxon>
    </lineage>
</organism>
<feature type="transmembrane region" description="Helical" evidence="6">
    <location>
        <begin position="339"/>
        <end position="360"/>
    </location>
</feature>
<dbReference type="PROSITE" id="PS50885">
    <property type="entry name" value="HAMP"/>
    <property type="match status" value="1"/>
</dbReference>